<evidence type="ECO:0000256" key="2">
    <source>
        <dbReference type="ARBA" id="ARBA00023125"/>
    </source>
</evidence>
<dbReference type="Gene3D" id="1.10.357.10">
    <property type="entry name" value="Tetracycline Repressor, domain 2"/>
    <property type="match status" value="1"/>
</dbReference>
<dbReference type="PRINTS" id="PR00455">
    <property type="entry name" value="HTHTETR"/>
</dbReference>
<dbReference type="PANTHER" id="PTHR30055:SF234">
    <property type="entry name" value="HTH-TYPE TRANSCRIPTIONAL REGULATOR BETI"/>
    <property type="match status" value="1"/>
</dbReference>
<evidence type="ECO:0000256" key="4">
    <source>
        <dbReference type="PROSITE-ProRule" id="PRU00335"/>
    </source>
</evidence>
<dbReference type="Pfam" id="PF00440">
    <property type="entry name" value="TetR_N"/>
    <property type="match status" value="1"/>
</dbReference>
<evidence type="ECO:0000256" key="5">
    <source>
        <dbReference type="SAM" id="MobiDB-lite"/>
    </source>
</evidence>
<proteinExistence type="predicted"/>
<feature type="region of interest" description="Disordered" evidence="5">
    <location>
        <begin position="1"/>
        <end position="22"/>
    </location>
</feature>
<dbReference type="SUPFAM" id="SSF48498">
    <property type="entry name" value="Tetracyclin repressor-like, C-terminal domain"/>
    <property type="match status" value="1"/>
</dbReference>
<dbReference type="RefSeq" id="WP_220307021.1">
    <property type="nucleotide sequence ID" value="NZ_CP080590.1"/>
</dbReference>
<feature type="domain" description="HTH tetR-type" evidence="6">
    <location>
        <begin position="20"/>
        <end position="80"/>
    </location>
</feature>
<dbReference type="InterPro" id="IPR009057">
    <property type="entry name" value="Homeodomain-like_sf"/>
</dbReference>
<keyword evidence="3" id="KW-0804">Transcription</keyword>
<feature type="DNA-binding region" description="H-T-H motif" evidence="4">
    <location>
        <begin position="43"/>
        <end position="62"/>
    </location>
</feature>
<dbReference type="Proteomes" id="UP000825799">
    <property type="component" value="Chromosome"/>
</dbReference>
<gene>
    <name evidence="7" type="ORF">K1X15_08460</name>
</gene>
<dbReference type="PANTHER" id="PTHR30055">
    <property type="entry name" value="HTH-TYPE TRANSCRIPTIONAL REGULATOR RUTR"/>
    <property type="match status" value="1"/>
</dbReference>
<keyword evidence="8" id="KW-1185">Reference proteome</keyword>
<dbReference type="InterPro" id="IPR036271">
    <property type="entry name" value="Tet_transcr_reg_TetR-rel_C_sf"/>
</dbReference>
<dbReference type="InterPro" id="IPR001647">
    <property type="entry name" value="HTH_TetR"/>
</dbReference>
<reference evidence="7 8" key="1">
    <citation type="submission" date="2021-08" db="EMBL/GenBank/DDBJ databases">
        <title>Devosia salina sp. nov., isolated from the South China Sea sediment.</title>
        <authorList>
            <person name="Zhou Z."/>
        </authorList>
    </citation>
    <scope>NUCLEOTIDE SEQUENCE [LARGE SCALE GENOMIC DNA]</scope>
    <source>
        <strain evidence="7 8">SCS-3</strain>
    </source>
</reference>
<dbReference type="PROSITE" id="PS50977">
    <property type="entry name" value="HTH_TETR_2"/>
    <property type="match status" value="1"/>
</dbReference>
<name>A0ABX8WKL7_9HYPH</name>
<evidence type="ECO:0000259" key="6">
    <source>
        <dbReference type="PROSITE" id="PS50977"/>
    </source>
</evidence>
<sequence length="214" mass="23843">MSDVKPKRAYRSGQRQKQAEATREAVLDAAESLFRKNGWGATTIAAIAREADVSPETIYARFRNKRTIVHELVIRAMRGGQQQTPFMQQEQRARVLTATSGPAIIDAFASDIAELLSRAAPILAVVRSAAETDPEMAELYSELHQARRRNLGRLITTLEEAGALRPDLTVEAAGDILWSVVSPELWSLRVEQLGATPETNRDWFRTVLHRLLLA</sequence>
<accession>A0ABX8WKL7</accession>
<dbReference type="EMBL" id="CP080590">
    <property type="protein sequence ID" value="QYO78556.1"/>
    <property type="molecule type" value="Genomic_DNA"/>
</dbReference>
<keyword evidence="1" id="KW-0805">Transcription regulation</keyword>
<keyword evidence="2 4" id="KW-0238">DNA-binding</keyword>
<organism evidence="7 8">
    <name type="scientific">Devosia salina</name>
    <dbReference type="NCBI Taxonomy" id="2860336"/>
    <lineage>
        <taxon>Bacteria</taxon>
        <taxon>Pseudomonadati</taxon>
        <taxon>Pseudomonadota</taxon>
        <taxon>Alphaproteobacteria</taxon>
        <taxon>Hyphomicrobiales</taxon>
        <taxon>Devosiaceae</taxon>
        <taxon>Devosia</taxon>
    </lineage>
</organism>
<dbReference type="SUPFAM" id="SSF46689">
    <property type="entry name" value="Homeodomain-like"/>
    <property type="match status" value="1"/>
</dbReference>
<evidence type="ECO:0000313" key="8">
    <source>
        <dbReference type="Proteomes" id="UP000825799"/>
    </source>
</evidence>
<evidence type="ECO:0000256" key="3">
    <source>
        <dbReference type="ARBA" id="ARBA00023163"/>
    </source>
</evidence>
<evidence type="ECO:0000256" key="1">
    <source>
        <dbReference type="ARBA" id="ARBA00023015"/>
    </source>
</evidence>
<evidence type="ECO:0000313" key="7">
    <source>
        <dbReference type="EMBL" id="QYO78556.1"/>
    </source>
</evidence>
<dbReference type="InterPro" id="IPR050109">
    <property type="entry name" value="HTH-type_TetR-like_transc_reg"/>
</dbReference>
<protein>
    <submittedName>
        <fullName evidence="7">TetR/AcrR family transcriptional regulator</fullName>
    </submittedName>
</protein>